<proteinExistence type="inferred from homology"/>
<keyword evidence="5" id="KW-0560">Oxidoreductase</keyword>
<comment type="caution">
    <text evidence="6">The sequence shown here is derived from an EMBL/GenBank/DDBJ whole genome shotgun (WGS) entry which is preliminary data.</text>
</comment>
<keyword evidence="7" id="KW-1185">Reference proteome</keyword>
<keyword evidence="4" id="KW-0274">FAD</keyword>
<dbReference type="Gene3D" id="3.30.465.10">
    <property type="match status" value="1"/>
</dbReference>
<sequence length="176" mass="19882">MTINLVTAEGRFVTASEKSHPDLYWALRGGGVGTYGVVTSIVIRVHPKKYYELYVPFANVGTYSFCFIFNCNETINGDLGFDMRSFFVPNHTISSFDALSKPWFDAVKALGIIWTSTSNTMFFESYYPAYMSNWGMRNFPVGTVQTMAGNRLLPRSHFLDPPKLNATLEVLKQHAH</sequence>
<dbReference type="InterPro" id="IPR050416">
    <property type="entry name" value="FAD-linked_Oxidoreductase"/>
</dbReference>
<dbReference type="SUPFAM" id="SSF56176">
    <property type="entry name" value="FAD-binding/transporter-associated domain-like"/>
    <property type="match status" value="1"/>
</dbReference>
<evidence type="ECO:0000256" key="3">
    <source>
        <dbReference type="ARBA" id="ARBA00022630"/>
    </source>
</evidence>
<dbReference type="Proteomes" id="UP000800093">
    <property type="component" value="Unassembled WGS sequence"/>
</dbReference>
<evidence type="ECO:0000256" key="4">
    <source>
        <dbReference type="ARBA" id="ARBA00022827"/>
    </source>
</evidence>
<gene>
    <name evidence="6" type="ORF">CC78DRAFT_584918</name>
</gene>
<dbReference type="PANTHER" id="PTHR42973">
    <property type="entry name" value="BINDING OXIDOREDUCTASE, PUTATIVE (AFU_ORTHOLOGUE AFUA_1G17690)-RELATED"/>
    <property type="match status" value="1"/>
</dbReference>
<dbReference type="AlphaFoldDB" id="A0A9P4K300"/>
<evidence type="ECO:0000256" key="2">
    <source>
        <dbReference type="ARBA" id="ARBA00005466"/>
    </source>
</evidence>
<comment type="similarity">
    <text evidence="2">Belongs to the oxygen-dependent FAD-linked oxidoreductase family.</text>
</comment>
<dbReference type="EMBL" id="ML986683">
    <property type="protein sequence ID" value="KAF2260357.1"/>
    <property type="molecule type" value="Genomic_DNA"/>
</dbReference>
<name>A0A9P4K300_9PLEO</name>
<evidence type="ECO:0000256" key="1">
    <source>
        <dbReference type="ARBA" id="ARBA00001974"/>
    </source>
</evidence>
<protein>
    <recommendedName>
        <fullName evidence="8">FAD-binding PCMH-type domain-containing protein</fullName>
    </recommendedName>
</protein>
<comment type="cofactor">
    <cofactor evidence="1">
        <name>FAD</name>
        <dbReference type="ChEBI" id="CHEBI:57692"/>
    </cofactor>
</comment>
<evidence type="ECO:0000313" key="6">
    <source>
        <dbReference type="EMBL" id="KAF2260357.1"/>
    </source>
</evidence>
<dbReference type="InterPro" id="IPR036318">
    <property type="entry name" value="FAD-bd_PCMH-like_sf"/>
</dbReference>
<evidence type="ECO:0000256" key="5">
    <source>
        <dbReference type="ARBA" id="ARBA00023002"/>
    </source>
</evidence>
<dbReference type="InterPro" id="IPR016169">
    <property type="entry name" value="FAD-bd_PCMH_sub2"/>
</dbReference>
<reference evidence="7" key="1">
    <citation type="journal article" date="2020" name="Stud. Mycol.">
        <title>101 Dothideomycetes genomes: A test case for predicting lifestyles and emergence of pathogens.</title>
        <authorList>
            <person name="Haridas S."/>
            <person name="Albert R."/>
            <person name="Binder M."/>
            <person name="Bloem J."/>
            <person name="LaButti K."/>
            <person name="Salamov A."/>
            <person name="Andreopoulos B."/>
            <person name="Baker S."/>
            <person name="Barry K."/>
            <person name="Bills G."/>
            <person name="Bluhm B."/>
            <person name="Cannon C."/>
            <person name="Castanera R."/>
            <person name="Culley D."/>
            <person name="Daum C."/>
            <person name="Ezra D."/>
            <person name="Gonzalez J."/>
            <person name="Henrissat B."/>
            <person name="Kuo A."/>
            <person name="Liang C."/>
            <person name="Lipzen A."/>
            <person name="Lutzoni F."/>
            <person name="Magnuson J."/>
            <person name="Mondo S."/>
            <person name="Nolan M."/>
            <person name="Ohm R."/>
            <person name="Pangilinan J."/>
            <person name="Park H.-J."/>
            <person name="Ramirez L."/>
            <person name="Alfaro M."/>
            <person name="Sun H."/>
            <person name="Tritt A."/>
            <person name="Yoshinaga Y."/>
            <person name="Zwiers L.-H."/>
            <person name="Turgeon B."/>
            <person name="Goodwin S."/>
            <person name="Spatafora J."/>
            <person name="Crous P."/>
            <person name="Grigoriev I."/>
        </authorList>
    </citation>
    <scope>NUCLEOTIDE SEQUENCE [LARGE SCALE GENOMIC DNA]</scope>
    <source>
        <strain evidence="7">CBS 304.66</strain>
    </source>
</reference>
<dbReference type="PANTHER" id="PTHR42973:SF39">
    <property type="entry name" value="FAD-BINDING PCMH-TYPE DOMAIN-CONTAINING PROTEIN"/>
    <property type="match status" value="1"/>
</dbReference>
<evidence type="ECO:0008006" key="8">
    <source>
        <dbReference type="Google" id="ProtNLM"/>
    </source>
</evidence>
<dbReference type="GO" id="GO:0050660">
    <property type="term" value="F:flavin adenine dinucleotide binding"/>
    <property type="evidence" value="ECO:0007669"/>
    <property type="project" value="InterPro"/>
</dbReference>
<dbReference type="OrthoDB" id="9983560at2759"/>
<accession>A0A9P4K300</accession>
<evidence type="ECO:0000313" key="7">
    <source>
        <dbReference type="Proteomes" id="UP000800093"/>
    </source>
</evidence>
<keyword evidence="3" id="KW-0285">Flavoprotein</keyword>
<organism evidence="6 7">
    <name type="scientific">Lojkania enalia</name>
    <dbReference type="NCBI Taxonomy" id="147567"/>
    <lineage>
        <taxon>Eukaryota</taxon>
        <taxon>Fungi</taxon>
        <taxon>Dikarya</taxon>
        <taxon>Ascomycota</taxon>
        <taxon>Pezizomycotina</taxon>
        <taxon>Dothideomycetes</taxon>
        <taxon>Pleosporomycetidae</taxon>
        <taxon>Pleosporales</taxon>
        <taxon>Pleosporales incertae sedis</taxon>
        <taxon>Lojkania</taxon>
    </lineage>
</organism>
<dbReference type="GO" id="GO:0016491">
    <property type="term" value="F:oxidoreductase activity"/>
    <property type="evidence" value="ECO:0007669"/>
    <property type="project" value="UniProtKB-KW"/>
</dbReference>